<dbReference type="Proteomes" id="UP000011200">
    <property type="component" value="Chromosome"/>
</dbReference>
<dbReference type="EMBL" id="CP027541">
    <property type="protein sequence ID" value="AWT57470.1"/>
    <property type="molecule type" value="Genomic_DNA"/>
</dbReference>
<reference evidence="3" key="2">
    <citation type="submission" date="2018-03" db="EMBL/GenBank/DDBJ databases">
        <authorList>
            <person name="Derbyshire K."/>
            <person name="Gray T.A."/>
            <person name="Champion M."/>
        </authorList>
    </citation>
    <scope>NUCLEOTIDE SEQUENCE [LARGE SCALE GENOMIC DNA]</scope>
    <source>
        <strain evidence="3">MKD8</strain>
    </source>
</reference>
<dbReference type="InterPro" id="IPR046036">
    <property type="entry name" value="DUF5994"/>
</dbReference>
<sequence length="161" mass="17980">MTATIRRHTISRYLRRSRGTGTLRLRLKPAHQRCGFVQGAWWPRSTVLGTELSPLLAAIRTRFGMIERVRYHAGDWSETGTQPADDVVLDGSSPSPHVVTFQGPDLGELRLLVVPPYTEPTRAYDIVVAASSVHDSSTPEQLLELSQPEFGDLLQEHPRGR</sequence>
<protein>
    <submittedName>
        <fullName evidence="2">Uncharacterized protein</fullName>
    </submittedName>
</protein>
<dbReference type="AlphaFoldDB" id="A0A2U9Q078"/>
<accession>A0A2U9Q078</accession>
<evidence type="ECO:0000256" key="1">
    <source>
        <dbReference type="SAM" id="MobiDB-lite"/>
    </source>
</evidence>
<organism evidence="2 3">
    <name type="scientific">Mycolicibacterium smegmatis (strain MKD8)</name>
    <name type="common">Mycobacterium smegmatis</name>
    <dbReference type="NCBI Taxonomy" id="1214915"/>
    <lineage>
        <taxon>Bacteria</taxon>
        <taxon>Bacillati</taxon>
        <taxon>Actinomycetota</taxon>
        <taxon>Actinomycetes</taxon>
        <taxon>Mycobacteriales</taxon>
        <taxon>Mycobacteriaceae</taxon>
        <taxon>Mycolicibacterium</taxon>
    </lineage>
</organism>
<gene>
    <name evidence="2" type="ORF">D806_065370</name>
</gene>
<dbReference type="Pfam" id="PF19457">
    <property type="entry name" value="DUF5994"/>
    <property type="match status" value="1"/>
</dbReference>
<proteinExistence type="predicted"/>
<reference evidence="2 3" key="1">
    <citation type="journal article" date="2013" name="Genome Announc.">
        <title>Draft genome sequence of MKD8, a conjugal recipient Mycobacterium smegmatis strain.</title>
        <authorList>
            <person name="Gray T.A."/>
            <person name="Palumbo M.J."/>
            <person name="Derbyshire K.M."/>
        </authorList>
    </citation>
    <scope>NUCLEOTIDE SEQUENCE [LARGE SCALE GENOMIC DNA]</scope>
    <source>
        <strain evidence="2 3">MKD8</strain>
    </source>
</reference>
<evidence type="ECO:0000313" key="3">
    <source>
        <dbReference type="Proteomes" id="UP000011200"/>
    </source>
</evidence>
<name>A0A2U9Q078_MYCSE</name>
<feature type="region of interest" description="Disordered" evidence="1">
    <location>
        <begin position="139"/>
        <end position="161"/>
    </location>
</feature>
<dbReference type="RefSeq" id="WP_036454065.1">
    <property type="nucleotide sequence ID" value="NZ_CP027541.1"/>
</dbReference>
<evidence type="ECO:0000313" key="2">
    <source>
        <dbReference type="EMBL" id="AWT57470.1"/>
    </source>
</evidence>